<reference evidence="2 3" key="1">
    <citation type="journal article" date="2016" name="Nat. Commun.">
        <title>Thousands of microbial genomes shed light on interconnected biogeochemical processes in an aquifer system.</title>
        <authorList>
            <person name="Anantharaman K."/>
            <person name="Brown C.T."/>
            <person name="Hug L.A."/>
            <person name="Sharon I."/>
            <person name="Castelle C.J."/>
            <person name="Probst A.J."/>
            <person name="Thomas B.C."/>
            <person name="Singh A."/>
            <person name="Wilkins M.J."/>
            <person name="Karaoz U."/>
            <person name="Brodie E.L."/>
            <person name="Williams K.H."/>
            <person name="Hubbard S.S."/>
            <person name="Banfield J.F."/>
        </authorList>
    </citation>
    <scope>NUCLEOTIDE SEQUENCE [LARGE SCALE GENOMIC DNA]</scope>
</reference>
<dbReference type="AlphaFoldDB" id="A0A1G2EKL3"/>
<feature type="transmembrane region" description="Helical" evidence="1">
    <location>
        <begin position="52"/>
        <end position="75"/>
    </location>
</feature>
<sequence length="119" mass="13139">MKLILTAFLILTVLGAAVFGFLAMNHDDGQKLDNCLAAKTKGTDCIGAYKNFSLAILAIFLLFAAFLILGANLPLPDLKFSKNIFESSFASFENKTIRWLSLLENSPNYFSPAFFVKSF</sequence>
<name>A0A1G2EKL3_9BACT</name>
<dbReference type="EMBL" id="MHMJ01000003">
    <property type="protein sequence ID" value="OGZ26315.1"/>
    <property type="molecule type" value="Genomic_DNA"/>
</dbReference>
<gene>
    <name evidence="2" type="ORF">A2W71_01685</name>
</gene>
<organism evidence="2 3">
    <name type="scientific">Candidatus Nealsonbacteria bacterium RIFCSPLOWO2_02_39_8</name>
    <dbReference type="NCBI Taxonomy" id="1801674"/>
    <lineage>
        <taxon>Bacteria</taxon>
        <taxon>Candidatus Nealsoniibacteriota</taxon>
    </lineage>
</organism>
<keyword evidence="1" id="KW-1133">Transmembrane helix</keyword>
<proteinExistence type="predicted"/>
<evidence type="ECO:0000313" key="2">
    <source>
        <dbReference type="EMBL" id="OGZ26315.1"/>
    </source>
</evidence>
<keyword evidence="1" id="KW-0472">Membrane</keyword>
<keyword evidence="1" id="KW-0812">Transmembrane</keyword>
<dbReference type="Proteomes" id="UP000176216">
    <property type="component" value="Unassembled WGS sequence"/>
</dbReference>
<evidence type="ECO:0000256" key="1">
    <source>
        <dbReference type="SAM" id="Phobius"/>
    </source>
</evidence>
<protein>
    <submittedName>
        <fullName evidence="2">Uncharacterized protein</fullName>
    </submittedName>
</protein>
<accession>A0A1G2EKL3</accession>
<evidence type="ECO:0000313" key="3">
    <source>
        <dbReference type="Proteomes" id="UP000176216"/>
    </source>
</evidence>
<comment type="caution">
    <text evidence="2">The sequence shown here is derived from an EMBL/GenBank/DDBJ whole genome shotgun (WGS) entry which is preliminary data.</text>
</comment>